<dbReference type="AlphaFoldDB" id="A0A914BVX8"/>
<protein>
    <submittedName>
        <fullName evidence="4">ELMO domain-containing protein</fullName>
    </submittedName>
</protein>
<dbReference type="InterPro" id="IPR001849">
    <property type="entry name" value="PH_domain"/>
</dbReference>
<name>A0A914BVX8_9BILA</name>
<reference evidence="4" key="1">
    <citation type="submission" date="2022-11" db="UniProtKB">
        <authorList>
            <consortium name="WormBaseParasite"/>
        </authorList>
    </citation>
    <scope>IDENTIFICATION</scope>
</reference>
<dbReference type="InterPro" id="IPR024574">
    <property type="entry name" value="ELMO_ARM"/>
</dbReference>
<dbReference type="Pfam" id="PF04727">
    <property type="entry name" value="ELMO_CED12"/>
    <property type="match status" value="1"/>
</dbReference>
<evidence type="ECO:0000313" key="3">
    <source>
        <dbReference type="Proteomes" id="UP000887540"/>
    </source>
</evidence>
<dbReference type="PROSITE" id="PS51335">
    <property type="entry name" value="ELMO"/>
    <property type="match status" value="1"/>
</dbReference>
<dbReference type="Pfam" id="PF16457">
    <property type="entry name" value="PH_12"/>
    <property type="match status" value="1"/>
</dbReference>
<feature type="domain" description="ELMO" evidence="2">
    <location>
        <begin position="347"/>
        <end position="515"/>
    </location>
</feature>
<dbReference type="Pfam" id="PF11841">
    <property type="entry name" value="ELMO_ARM"/>
    <property type="match status" value="1"/>
</dbReference>
<sequence>MIHQNSSFHAPAKNLNLVDLRPKENEVKGAVKLDPFLYKLLDNFDSKLFPDANATFVTFDKEKENLQIFISNLSRQLQLPQETDQQSYGLMFEGTRSFLTEDNRNSVQQGFLLVLTASPETCVRNILKLIEKHKASFELGSELLQLCTDSAFALAFQEQDGYTKLIRIIEAGHLDSHVSLLFQVLQAFELLLNTYPKDWTHVSSKFVEKLALYINGGSKVENNDILSISLKFLINVLNKCPHLEELIKNTIPFESCVRQLGKSDERILLYVLTLMNILYEKANEEDKITILKVLHDKPFRLAIENMITREPRSHDPRIFGQIVHIQRIFFKELHGLAMRIPKDEEIEHIVQMKEWYSSEQDSLASNDSQNGASRACFDDLNCHTWGPFRSLVKSIPPGSLAIDAIIDFAKSRPLQLEEILIESSLTFDSWPLIMARLVNILIRVLAICDLSSEANDSPNQNVKLLTVVFKSEKPFHELFAQIVLLFHRTWREMHANLDELAKVISVVDDQFERAIKMNPSSFDEIEHILQHKISYFHMQKIWEQERLEKEELELQNPIIRELHDYLRPSIEAIVLKARKNRLKAGTNFMKVLKGKHPTLMKTPNFWHWKLDESERFLCYMDCKIRAHGPEEDQSTIKKVPIFSIRQIVSGNEYRDFIIQHNGLKTFKKSSSSLLAQSGFCIEVNDQTEPFNLTTDDESNVTAWVEGLTCLLNPTNALQMSSIKADVDQMLGLEVRIRLCDLNTPTLDLEPPPAPPNEFSWIPEAYRNLIVLK</sequence>
<dbReference type="InterPro" id="IPR011993">
    <property type="entry name" value="PH-like_dom_sf"/>
</dbReference>
<comment type="function">
    <text evidence="1">Involved in cytoskeletal rearrangements required for phagocytosis of apoptotic cells and cell motility. Acts in association with DOCK1 and CRK. Was initially proposed to be required in complex with DOCK1 to activate Rac Rho small GTPases. May enhance the guanine nucleotide exchange factor (GEF) activity of DOCK1.</text>
</comment>
<evidence type="ECO:0000259" key="2">
    <source>
        <dbReference type="PROSITE" id="PS51335"/>
    </source>
</evidence>
<organism evidence="3 4">
    <name type="scientific">Acrobeloides nanus</name>
    <dbReference type="NCBI Taxonomy" id="290746"/>
    <lineage>
        <taxon>Eukaryota</taxon>
        <taxon>Metazoa</taxon>
        <taxon>Ecdysozoa</taxon>
        <taxon>Nematoda</taxon>
        <taxon>Chromadorea</taxon>
        <taxon>Rhabditida</taxon>
        <taxon>Tylenchina</taxon>
        <taxon>Cephalobomorpha</taxon>
        <taxon>Cephaloboidea</taxon>
        <taxon>Cephalobidae</taxon>
        <taxon>Acrobeloides</taxon>
    </lineage>
</organism>
<dbReference type="WBParaSite" id="ACRNAN_Path_1118.g4315.t1">
    <property type="protein sequence ID" value="ACRNAN_Path_1118.g4315.t1"/>
    <property type="gene ID" value="ACRNAN_Path_1118.g4315"/>
</dbReference>
<dbReference type="InterPro" id="IPR006816">
    <property type="entry name" value="ELMO_dom"/>
</dbReference>
<accession>A0A914BVX8</accession>
<evidence type="ECO:0000256" key="1">
    <source>
        <dbReference type="ARBA" id="ARBA00024863"/>
    </source>
</evidence>
<dbReference type="Gene3D" id="2.30.29.30">
    <property type="entry name" value="Pleckstrin-homology domain (PH domain)/Phosphotyrosine-binding domain (PTB)"/>
    <property type="match status" value="1"/>
</dbReference>
<evidence type="ECO:0000313" key="4">
    <source>
        <dbReference type="WBParaSite" id="ACRNAN_Path_1118.g4315.t1"/>
    </source>
</evidence>
<dbReference type="SUPFAM" id="SSF50729">
    <property type="entry name" value="PH domain-like"/>
    <property type="match status" value="1"/>
</dbReference>
<dbReference type="Proteomes" id="UP000887540">
    <property type="component" value="Unplaced"/>
</dbReference>
<keyword evidence="3" id="KW-1185">Reference proteome</keyword>
<proteinExistence type="predicted"/>